<keyword evidence="6" id="KW-0862">Zinc</keyword>
<dbReference type="SMART" id="SM00064">
    <property type="entry name" value="FYVE"/>
    <property type="match status" value="1"/>
</dbReference>
<name>A0A8J2WKG9_9CRUS</name>
<evidence type="ECO:0000256" key="10">
    <source>
        <dbReference type="PROSITE-ProRule" id="PRU00091"/>
    </source>
</evidence>
<proteinExistence type="inferred from homology"/>
<dbReference type="EMBL" id="CAKKLH010000076">
    <property type="protein sequence ID" value="CAH0102201.1"/>
    <property type="molecule type" value="Genomic_DNA"/>
</dbReference>
<evidence type="ECO:0000259" key="13">
    <source>
        <dbReference type="PROSITE" id="PS50178"/>
    </source>
</evidence>
<dbReference type="PANTHER" id="PTHR31158">
    <property type="entry name" value="DUAL OXIDASE 2"/>
    <property type="match status" value="1"/>
</dbReference>
<dbReference type="PROSITE" id="PS00028">
    <property type="entry name" value="ZINC_FINGER_C2H2_1"/>
    <property type="match status" value="1"/>
</dbReference>
<evidence type="ECO:0000256" key="8">
    <source>
        <dbReference type="ARBA" id="ARBA00023136"/>
    </source>
</evidence>
<dbReference type="InterPro" id="IPR018469">
    <property type="entry name" value="Dual_oxidase_maturation_fac"/>
</dbReference>
<comment type="caution">
    <text evidence="14">The sequence shown here is derived from an EMBL/GenBank/DDBJ whole genome shotgun (WGS) entry which is preliminary data.</text>
</comment>
<evidence type="ECO:0000256" key="5">
    <source>
        <dbReference type="ARBA" id="ARBA00022771"/>
    </source>
</evidence>
<dbReference type="GO" id="GO:0015031">
    <property type="term" value="P:protein transport"/>
    <property type="evidence" value="ECO:0007669"/>
    <property type="project" value="InterPro"/>
</dbReference>
<dbReference type="SUPFAM" id="SSF140125">
    <property type="entry name" value="Rabenosyn-5 Rab-binding domain-like"/>
    <property type="match status" value="1"/>
</dbReference>
<evidence type="ECO:0000256" key="7">
    <source>
        <dbReference type="ARBA" id="ARBA00022989"/>
    </source>
</evidence>
<dbReference type="InterPro" id="IPR011011">
    <property type="entry name" value="Znf_FYVE_PHD"/>
</dbReference>
<keyword evidence="5 10" id="KW-0863">Zinc-finger</keyword>
<evidence type="ECO:0000256" key="4">
    <source>
        <dbReference type="ARBA" id="ARBA00022723"/>
    </source>
</evidence>
<feature type="transmembrane region" description="Helical" evidence="12">
    <location>
        <begin position="290"/>
        <end position="311"/>
    </location>
</feature>
<feature type="transmembrane region" description="Helical" evidence="12">
    <location>
        <begin position="105"/>
        <end position="124"/>
    </location>
</feature>
<keyword evidence="7 12" id="KW-1133">Transmembrane helix</keyword>
<evidence type="ECO:0000256" key="3">
    <source>
        <dbReference type="ARBA" id="ARBA00022692"/>
    </source>
</evidence>
<feature type="transmembrane region" description="Helical" evidence="12">
    <location>
        <begin position="220"/>
        <end position="243"/>
    </location>
</feature>
<dbReference type="InterPro" id="IPR013083">
    <property type="entry name" value="Znf_RING/FYVE/PHD"/>
</dbReference>
<dbReference type="GO" id="GO:0005789">
    <property type="term" value="C:endoplasmic reticulum membrane"/>
    <property type="evidence" value="ECO:0007669"/>
    <property type="project" value="InterPro"/>
</dbReference>
<keyword evidence="8 12" id="KW-0472">Membrane</keyword>
<reference evidence="14" key="1">
    <citation type="submission" date="2021-11" db="EMBL/GenBank/DDBJ databases">
        <authorList>
            <person name="Schell T."/>
        </authorList>
    </citation>
    <scope>NUCLEOTIDE SEQUENCE</scope>
    <source>
        <strain evidence="14">M5</strain>
    </source>
</reference>
<feature type="transmembrane region" description="Helical" evidence="12">
    <location>
        <begin position="249"/>
        <end position="269"/>
    </location>
</feature>
<dbReference type="Gene3D" id="4.10.860.20">
    <property type="entry name" value="Rabenosyn, Rab binding domain"/>
    <property type="match status" value="1"/>
</dbReference>
<dbReference type="CDD" id="cd15716">
    <property type="entry name" value="FYVE_RBNS5"/>
    <property type="match status" value="1"/>
</dbReference>
<evidence type="ECO:0000256" key="1">
    <source>
        <dbReference type="ARBA" id="ARBA00004141"/>
    </source>
</evidence>
<dbReference type="AlphaFoldDB" id="A0A8J2WKG9"/>
<keyword evidence="4" id="KW-0479">Metal-binding</keyword>
<feature type="compositionally biased region" description="Low complexity" evidence="11">
    <location>
        <begin position="538"/>
        <end position="547"/>
    </location>
</feature>
<comment type="subcellular location">
    <subcellularLocation>
        <location evidence="1">Membrane</location>
        <topology evidence="1">Multi-pass membrane protein</topology>
    </subcellularLocation>
</comment>
<dbReference type="InterPro" id="IPR017455">
    <property type="entry name" value="Znf_FYVE-rel"/>
</dbReference>
<feature type="transmembrane region" description="Helical" evidence="12">
    <location>
        <begin position="63"/>
        <end position="85"/>
    </location>
</feature>
<evidence type="ECO:0000313" key="15">
    <source>
        <dbReference type="Proteomes" id="UP000789390"/>
    </source>
</evidence>
<feature type="compositionally biased region" description="Basic and acidic residues" evidence="11">
    <location>
        <begin position="496"/>
        <end position="513"/>
    </location>
</feature>
<dbReference type="PANTHER" id="PTHR31158:SF10">
    <property type="entry name" value="LD27791P"/>
    <property type="match status" value="1"/>
</dbReference>
<dbReference type="InterPro" id="IPR000306">
    <property type="entry name" value="Znf_FYVE"/>
</dbReference>
<evidence type="ECO:0000256" key="9">
    <source>
        <dbReference type="ARBA" id="ARBA00023180"/>
    </source>
</evidence>
<dbReference type="Pfam" id="PF11464">
    <property type="entry name" value="Rbsn"/>
    <property type="match status" value="1"/>
</dbReference>
<evidence type="ECO:0000256" key="11">
    <source>
        <dbReference type="SAM" id="MobiDB-lite"/>
    </source>
</evidence>
<protein>
    <recommendedName>
        <fullName evidence="13">FYVE-type domain-containing protein</fullName>
    </recommendedName>
</protein>
<evidence type="ECO:0000256" key="6">
    <source>
        <dbReference type="ARBA" id="ARBA00022833"/>
    </source>
</evidence>
<sequence>MPSLNWFNLNRVDGGPSYFGNTNRLSASLYWNDWLFGVVITAAAFITVLLLLSPIYKHQWRTVSFVTTSILMGGAFLLSLVMPWWQCGGPVSIRAPIRVQDTELMNLTLEVHVGLNYVNITLALDPMQYTLLAQQQKTEIILPRLLPRDSLQQITGSYEKTSEKIKFNERIELKTAEDMRVQFKEALERGLPVPILTVVNYLSHQEEGFRWSVDYRRAGYFCQFTLTLTLISWAWMNIFFLVIPQHGAIAMITTGLLGLLAVFLYWILLPTLDLIININGSVLQFKLDGCYWTVLVTGLVALLTGSVMLIIEIHHPGSLVFDLEVDSDLKTKLINKVVERRSIKLQPSLPLSNPHKPSLKPKVSVVDATATSYVDKNLTTSDTRLDSGFGVSTESITTSELLSHQMDSVTDLEQIATMDGSYFKSTVTNLIQAEKAPKIYSYTFRHGRELPSFHESTISLHSETVPRFLDSIVEEDIVIHRSAHSPPPTVSNDSGEGTRHISDSSSDTEKEEWLDPMDMAEPERHHADSDGQNDTFCSTYSSSTNPSPRRRSQRAMSIGEMATGTHSEDESRIREGFICPICMEDLVTDDQLLLHFEEAHDTEEDKDVLQAFKDFLGKAKKILKSDNPFEILEKTSSKSSSQQKQEHVEWNPQDFGVIRSHWSDFRKFRSNRMDFYAAETNKLIIRLDKIVSCLPSEAAKRREHEQNVVTWVNDEDVQLCPQCAKSFNILRRKHHCRVCGTVQCHQCSQFLLLSFARKLTNPSYIPTLDDNKDKPSPPKRLTHAAFHALKRTGSTSSLTSLTSLIDADTGEGHIRLLERREQQMDSRSQNAVIAELYNEMRKYMEKGTDLMPVFLKMLESFSQGESTYNLKDAQECRLKLLKIAEYVDGYSKKIQSLGIDDEKNPTCGTALSLQLKIRLSAVNFLKENLLGLPNLPTEEQLLVLQAERRQAIEKRIAQEKKAVFEKRETETRRQHMDIHKDFEAVSVDRGWGVETSNIRNVNESDDPMLQQMQIMRNYIQQARRANRYDDVVILEANLRDLQIEHERMQSQS</sequence>
<dbReference type="InterPro" id="IPR036531">
    <property type="entry name" value="Rbsn_Rab-bd_sf"/>
</dbReference>
<evidence type="ECO:0000256" key="12">
    <source>
        <dbReference type="SAM" id="Phobius"/>
    </source>
</evidence>
<comment type="similarity">
    <text evidence="2">Belongs to the DUOXA family.</text>
</comment>
<evidence type="ECO:0000256" key="2">
    <source>
        <dbReference type="ARBA" id="ARBA00009816"/>
    </source>
</evidence>
<accession>A0A8J2WKG9</accession>
<feature type="transmembrane region" description="Helical" evidence="12">
    <location>
        <begin position="34"/>
        <end position="56"/>
    </location>
</feature>
<dbReference type="InterPro" id="IPR021565">
    <property type="entry name" value="Rbsn_Rab-bd"/>
</dbReference>
<evidence type="ECO:0000313" key="14">
    <source>
        <dbReference type="EMBL" id="CAH0102201.1"/>
    </source>
</evidence>
<gene>
    <name evidence="14" type="ORF">DGAL_LOCUS4591</name>
</gene>
<keyword evidence="9" id="KW-0325">Glycoprotein</keyword>
<dbReference type="Gene3D" id="3.30.40.10">
    <property type="entry name" value="Zinc/RING finger domain, C3HC4 (zinc finger)"/>
    <property type="match status" value="1"/>
</dbReference>
<keyword evidence="15" id="KW-1185">Reference proteome</keyword>
<dbReference type="SUPFAM" id="SSF57903">
    <property type="entry name" value="FYVE/PHD zinc finger"/>
    <property type="match status" value="1"/>
</dbReference>
<feature type="region of interest" description="Disordered" evidence="11">
    <location>
        <begin position="480"/>
        <end position="569"/>
    </location>
</feature>
<dbReference type="PROSITE" id="PS50178">
    <property type="entry name" value="ZF_FYVE"/>
    <property type="match status" value="1"/>
</dbReference>
<keyword evidence="3 12" id="KW-0812">Transmembrane</keyword>
<dbReference type="GO" id="GO:0008270">
    <property type="term" value="F:zinc ion binding"/>
    <property type="evidence" value="ECO:0007669"/>
    <property type="project" value="UniProtKB-KW"/>
</dbReference>
<dbReference type="Pfam" id="PF01363">
    <property type="entry name" value="FYVE"/>
    <property type="match status" value="1"/>
</dbReference>
<organism evidence="14 15">
    <name type="scientific">Daphnia galeata</name>
    <dbReference type="NCBI Taxonomy" id="27404"/>
    <lineage>
        <taxon>Eukaryota</taxon>
        <taxon>Metazoa</taxon>
        <taxon>Ecdysozoa</taxon>
        <taxon>Arthropoda</taxon>
        <taxon>Crustacea</taxon>
        <taxon>Branchiopoda</taxon>
        <taxon>Diplostraca</taxon>
        <taxon>Cladocera</taxon>
        <taxon>Anomopoda</taxon>
        <taxon>Daphniidae</taxon>
        <taxon>Daphnia</taxon>
    </lineage>
</organism>
<dbReference type="Proteomes" id="UP000789390">
    <property type="component" value="Unassembled WGS sequence"/>
</dbReference>
<dbReference type="Pfam" id="PF10204">
    <property type="entry name" value="DuoxA"/>
    <property type="match status" value="2"/>
</dbReference>
<feature type="domain" description="FYVE-type" evidence="13">
    <location>
        <begin position="714"/>
        <end position="748"/>
    </location>
</feature>
<dbReference type="InterPro" id="IPR013087">
    <property type="entry name" value="Znf_C2H2_type"/>
</dbReference>
<dbReference type="OrthoDB" id="166134at2759"/>